<dbReference type="AlphaFoldDB" id="A0A3G1KQD4"/>
<dbReference type="GO" id="GO:0042597">
    <property type="term" value="C:periplasmic space"/>
    <property type="evidence" value="ECO:0007669"/>
    <property type="project" value="UniProtKB-ARBA"/>
</dbReference>
<keyword evidence="4" id="KW-0732">Signal</keyword>
<organism evidence="6 7">
    <name type="scientific">Formimonas warabiya</name>
    <dbReference type="NCBI Taxonomy" id="1761012"/>
    <lineage>
        <taxon>Bacteria</taxon>
        <taxon>Bacillati</taxon>
        <taxon>Bacillota</taxon>
        <taxon>Clostridia</taxon>
        <taxon>Eubacteriales</taxon>
        <taxon>Peptococcaceae</taxon>
        <taxon>Candidatus Formimonas</taxon>
    </lineage>
</organism>
<dbReference type="GO" id="GO:0043190">
    <property type="term" value="C:ATP-binding cassette (ABC) transporter complex"/>
    <property type="evidence" value="ECO:0007669"/>
    <property type="project" value="InterPro"/>
</dbReference>
<keyword evidence="7" id="KW-1185">Reference proteome</keyword>
<proteinExistence type="inferred from homology"/>
<dbReference type="Pfam" id="PF00496">
    <property type="entry name" value="SBP_bac_5"/>
    <property type="match status" value="1"/>
</dbReference>
<dbReference type="PANTHER" id="PTHR30290:SF9">
    <property type="entry name" value="OLIGOPEPTIDE-BINDING PROTEIN APPA"/>
    <property type="match status" value="1"/>
</dbReference>
<sequence>MKKGIIAKGFILCLMLTLILTLLSGCGGGDQTGGDTQEPSIAYYSYFSEPVTDWDPSVESSSGYIVMNNIYETLLRYDPVEDKFIYVLATNYTKSEDGLTWTFEIRKGVKFHDGSEVNAQAVKFSVDRTKRLGKGLSYIWDPVEQVNVIDDYKVEFKLKSPAPLDLIVSSSTCAFIMSPETVSAQPDDWLSQGHEAGSGPYMLESQTMGQQVVMTRFPDYWQGWEGNHFDKAVVAKNAETSSRRQLVEKGDADITMTLPAEDLASLKDNSNVIVKILPSFENMMLFFNTENEILSNKTVRQALSYAFPYDDVIKYAFGDLAKRATGPIPAGMWGHSDKLFQYQYDLTKAKELLAQAGYPNGGFQLELTYQSGDEERRKIAELYKAELAKLNIDLAVQAMPWESQWAKSKNPDPKDRQDVFLMGWWPDLPSPYSWLYTLFHTEKEIFFNLDYYKNPEFDQMIDEANSISGLDREKAAEMFIKAQEILLDDAPVIYAGDKQYVYVLNKSFKGHVYNPVYSNVVWFYDAYRE</sequence>
<dbReference type="GO" id="GO:0015833">
    <property type="term" value="P:peptide transport"/>
    <property type="evidence" value="ECO:0007669"/>
    <property type="project" value="TreeGrafter"/>
</dbReference>
<dbReference type="InterPro" id="IPR023765">
    <property type="entry name" value="SBP_5_CS"/>
</dbReference>
<dbReference type="SUPFAM" id="SSF53850">
    <property type="entry name" value="Periplasmic binding protein-like II"/>
    <property type="match status" value="1"/>
</dbReference>
<dbReference type="Proteomes" id="UP000323521">
    <property type="component" value="Chromosome"/>
</dbReference>
<dbReference type="InterPro" id="IPR030678">
    <property type="entry name" value="Peptide/Ni-bd"/>
</dbReference>
<evidence type="ECO:0000256" key="3">
    <source>
        <dbReference type="ARBA" id="ARBA00022448"/>
    </source>
</evidence>
<comment type="subcellular location">
    <subcellularLocation>
        <location evidence="1">Cell membrane</location>
        <topology evidence="1">Lipid-anchor</topology>
    </subcellularLocation>
</comment>
<name>A0A3G1KQD4_FORW1</name>
<evidence type="ECO:0000256" key="4">
    <source>
        <dbReference type="ARBA" id="ARBA00022729"/>
    </source>
</evidence>
<dbReference type="PIRSF" id="PIRSF002741">
    <property type="entry name" value="MppA"/>
    <property type="match status" value="1"/>
</dbReference>
<dbReference type="OrthoDB" id="137511at2"/>
<keyword evidence="3" id="KW-0813">Transport</keyword>
<dbReference type="PROSITE" id="PS01040">
    <property type="entry name" value="SBP_BACTERIAL_5"/>
    <property type="match status" value="1"/>
</dbReference>
<protein>
    <submittedName>
        <fullName evidence="6">ABC transporter substrate-binding protein</fullName>
    </submittedName>
</protein>
<dbReference type="Gene3D" id="3.90.76.10">
    <property type="entry name" value="Dipeptide-binding Protein, Domain 1"/>
    <property type="match status" value="1"/>
</dbReference>
<dbReference type="RefSeq" id="WP_148133861.1">
    <property type="nucleotide sequence ID" value="NZ_CP017634.1"/>
</dbReference>
<dbReference type="CDD" id="cd08512">
    <property type="entry name" value="PBP2_NikA_DppA_OppA_like_7"/>
    <property type="match status" value="1"/>
</dbReference>
<dbReference type="EMBL" id="CP017634">
    <property type="protein sequence ID" value="ATW24647.1"/>
    <property type="molecule type" value="Genomic_DNA"/>
</dbReference>
<dbReference type="PANTHER" id="PTHR30290">
    <property type="entry name" value="PERIPLASMIC BINDING COMPONENT OF ABC TRANSPORTER"/>
    <property type="match status" value="1"/>
</dbReference>
<evidence type="ECO:0000313" key="7">
    <source>
        <dbReference type="Proteomes" id="UP000323521"/>
    </source>
</evidence>
<dbReference type="Gene3D" id="3.40.190.10">
    <property type="entry name" value="Periplasmic binding protein-like II"/>
    <property type="match status" value="1"/>
</dbReference>
<dbReference type="InterPro" id="IPR000914">
    <property type="entry name" value="SBP_5_dom"/>
</dbReference>
<accession>A0A3G1KQD4</accession>
<dbReference type="Gene3D" id="3.10.105.10">
    <property type="entry name" value="Dipeptide-binding Protein, Domain 3"/>
    <property type="match status" value="1"/>
</dbReference>
<gene>
    <name evidence="6" type="ORF">DCMF_07520</name>
</gene>
<feature type="domain" description="Solute-binding protein family 5" evidence="5">
    <location>
        <begin position="85"/>
        <end position="442"/>
    </location>
</feature>
<dbReference type="PROSITE" id="PS51257">
    <property type="entry name" value="PROKAR_LIPOPROTEIN"/>
    <property type="match status" value="1"/>
</dbReference>
<evidence type="ECO:0000313" key="6">
    <source>
        <dbReference type="EMBL" id="ATW24647.1"/>
    </source>
</evidence>
<evidence type="ECO:0000256" key="2">
    <source>
        <dbReference type="ARBA" id="ARBA00005695"/>
    </source>
</evidence>
<dbReference type="GO" id="GO:1904680">
    <property type="term" value="F:peptide transmembrane transporter activity"/>
    <property type="evidence" value="ECO:0007669"/>
    <property type="project" value="TreeGrafter"/>
</dbReference>
<dbReference type="InterPro" id="IPR039424">
    <property type="entry name" value="SBP_5"/>
</dbReference>
<dbReference type="KEGG" id="fwa:DCMF_07520"/>
<comment type="similarity">
    <text evidence="2">Belongs to the bacterial solute-binding protein 5 family.</text>
</comment>
<reference evidence="6 7" key="1">
    <citation type="submission" date="2016-10" db="EMBL/GenBank/DDBJ databases">
        <title>Complete Genome Sequence of Peptococcaceae strain DCMF.</title>
        <authorList>
            <person name="Edwards R.J."/>
            <person name="Holland S.I."/>
            <person name="Deshpande N.P."/>
            <person name="Wong Y.K."/>
            <person name="Ertan H."/>
            <person name="Manefield M."/>
            <person name="Russell T.L."/>
            <person name="Lee M.J."/>
        </authorList>
    </citation>
    <scope>NUCLEOTIDE SEQUENCE [LARGE SCALE GENOMIC DNA]</scope>
    <source>
        <strain evidence="6 7">DCMF</strain>
    </source>
</reference>
<evidence type="ECO:0000259" key="5">
    <source>
        <dbReference type="Pfam" id="PF00496"/>
    </source>
</evidence>
<evidence type="ECO:0000256" key="1">
    <source>
        <dbReference type="ARBA" id="ARBA00004193"/>
    </source>
</evidence>